<evidence type="ECO:0000259" key="1">
    <source>
        <dbReference type="Pfam" id="PF17295"/>
    </source>
</evidence>
<dbReference type="PATRIC" id="fig|1122219.3.peg.2649"/>
<dbReference type="AlphaFoldDB" id="A0A0J6WQ96"/>
<dbReference type="Proteomes" id="UP000036503">
    <property type="component" value="Unassembled WGS sequence"/>
</dbReference>
<dbReference type="RefSeq" id="WP_048515244.1">
    <property type="nucleotide sequence ID" value="NZ_FUXD01000046.1"/>
</dbReference>
<dbReference type="EMBL" id="LEKT01000056">
    <property type="protein sequence ID" value="KMO85570.1"/>
    <property type="molecule type" value="Genomic_DNA"/>
</dbReference>
<proteinExistence type="predicted"/>
<evidence type="ECO:0000313" key="2">
    <source>
        <dbReference type="EMBL" id="KMO85570.1"/>
    </source>
</evidence>
<evidence type="ECO:0000313" key="3">
    <source>
        <dbReference type="Proteomes" id="UP000036503"/>
    </source>
</evidence>
<feature type="domain" description="DUF5348" evidence="1">
    <location>
        <begin position="73"/>
        <end position="142"/>
    </location>
</feature>
<comment type="caution">
    <text evidence="2">The sequence shown here is derived from an EMBL/GenBank/DDBJ whole genome shotgun (WGS) entry which is preliminary data.</text>
</comment>
<organism evidence="2 3">
    <name type="scientific">Megasphaera cerevisiae DSM 20462</name>
    <dbReference type="NCBI Taxonomy" id="1122219"/>
    <lineage>
        <taxon>Bacteria</taxon>
        <taxon>Bacillati</taxon>
        <taxon>Bacillota</taxon>
        <taxon>Negativicutes</taxon>
        <taxon>Veillonellales</taxon>
        <taxon>Veillonellaceae</taxon>
        <taxon>Megasphaera</taxon>
    </lineage>
</organism>
<dbReference type="OrthoDB" id="1684344at2"/>
<keyword evidence="3" id="KW-1185">Reference proteome</keyword>
<protein>
    <recommendedName>
        <fullName evidence="1">DUF5348 domain-containing protein</fullName>
    </recommendedName>
</protein>
<reference evidence="2 3" key="1">
    <citation type="submission" date="2015-06" db="EMBL/GenBank/DDBJ databases">
        <title>Draft genome sequence of beer spoilage bacterium Megasphaera cerevisiae type strain 20462.</title>
        <authorList>
            <person name="Kutumbaka K."/>
            <person name="Pasmowitz J."/>
            <person name="Mategko J."/>
            <person name="Reyes D."/>
            <person name="Friedrich A."/>
            <person name="Han S."/>
            <person name="Martens-Habbena W."/>
            <person name="Neal-McKinney J."/>
            <person name="Janagama H.K."/>
            <person name="Nadala C."/>
            <person name="Samadpour M."/>
        </authorList>
    </citation>
    <scope>NUCLEOTIDE SEQUENCE [LARGE SCALE GENOMIC DNA]</scope>
    <source>
        <strain evidence="2 3">DSM 20462</strain>
    </source>
</reference>
<dbReference type="Gene3D" id="2.40.10.390">
    <property type="match status" value="1"/>
</dbReference>
<sequence length="145" mass="16724">MLKQGMIERLREAAPIIQELVDDLAWIQNEFNPEKATEEERTYVKHLLGLGGNCFDESDWRLKRMYAAVGKTGRLVRNAAGRFEMEGTDIEFTCGSSCEVYAPYFSDEEEWMTWLPTSIEHSGNYYFTARPDMKLEGALVRIKGR</sequence>
<accession>A0A0J6WQ96</accession>
<dbReference type="InParanoid" id="A0A0J6WQ96"/>
<gene>
    <name evidence="2" type="ORF">AB840_12830</name>
</gene>
<name>A0A0J6WQ96_9FIRM</name>
<dbReference type="Pfam" id="PF17295">
    <property type="entry name" value="DUF5348"/>
    <property type="match status" value="1"/>
</dbReference>
<dbReference type="InterPro" id="IPR035255">
    <property type="entry name" value="DUF5348"/>
</dbReference>